<feature type="region of interest" description="Disordered" evidence="4">
    <location>
        <begin position="1099"/>
        <end position="1126"/>
    </location>
</feature>
<evidence type="ECO:0000256" key="2">
    <source>
        <dbReference type="ARBA" id="ARBA00023157"/>
    </source>
</evidence>
<feature type="transmembrane region" description="Helical" evidence="5">
    <location>
        <begin position="970"/>
        <end position="993"/>
    </location>
</feature>
<protein>
    <recommendedName>
        <fullName evidence="7">CUB domain-containing protein</fullName>
    </recommendedName>
</protein>
<evidence type="ECO:0000256" key="5">
    <source>
        <dbReference type="SAM" id="Phobius"/>
    </source>
</evidence>
<feature type="compositionally biased region" description="Polar residues" evidence="4">
    <location>
        <begin position="1099"/>
        <end position="1120"/>
    </location>
</feature>
<comment type="caution">
    <text evidence="8">The sequence shown here is derived from an EMBL/GenBank/DDBJ whole genome shotgun (WGS) entry which is preliminary data.</text>
</comment>
<dbReference type="Gene3D" id="2.60.120.290">
    <property type="entry name" value="Spermadhesin, CUB domain"/>
    <property type="match status" value="4"/>
</dbReference>
<keyword evidence="2" id="KW-1015">Disulfide bond</keyword>
<accession>A0A4S2M4Q2</accession>
<dbReference type="STRING" id="147828.A0A4S2M4Q2"/>
<dbReference type="PROSITE" id="PS01180">
    <property type="entry name" value="CUB"/>
    <property type="match status" value="4"/>
</dbReference>
<keyword evidence="5" id="KW-0472">Membrane</keyword>
<dbReference type="Pfam" id="PF00431">
    <property type="entry name" value="CUB"/>
    <property type="match status" value="3"/>
</dbReference>
<dbReference type="InterPro" id="IPR000859">
    <property type="entry name" value="CUB_dom"/>
</dbReference>
<dbReference type="AlphaFoldDB" id="A0A4S2M4Q2"/>
<gene>
    <name evidence="8" type="ORF">CRM22_002723</name>
</gene>
<keyword evidence="9" id="KW-1185">Reference proteome</keyword>
<evidence type="ECO:0000256" key="1">
    <source>
        <dbReference type="ARBA" id="ARBA00022737"/>
    </source>
</evidence>
<feature type="compositionally biased region" description="Polar residues" evidence="4">
    <location>
        <begin position="38"/>
        <end position="55"/>
    </location>
</feature>
<dbReference type="EMBL" id="SJOL01004733">
    <property type="protein sequence ID" value="TGZ71301.1"/>
    <property type="molecule type" value="Genomic_DNA"/>
</dbReference>
<keyword evidence="5" id="KW-0812">Transmembrane</keyword>
<evidence type="ECO:0000313" key="8">
    <source>
        <dbReference type="EMBL" id="TGZ71301.1"/>
    </source>
</evidence>
<reference evidence="8 9" key="1">
    <citation type="journal article" date="2019" name="BMC Genomics">
        <title>New insights from Opisthorchis felineus genome: update on genomics of the epidemiologically important liver flukes.</title>
        <authorList>
            <person name="Ershov N.I."/>
            <person name="Mordvinov V.A."/>
            <person name="Prokhortchouk E.B."/>
            <person name="Pakharukova M.Y."/>
            <person name="Gunbin K.V."/>
            <person name="Ustyantsev K."/>
            <person name="Genaev M.A."/>
            <person name="Blinov A.G."/>
            <person name="Mazur A."/>
            <person name="Boulygina E."/>
            <person name="Tsygankova S."/>
            <person name="Khrameeva E."/>
            <person name="Chekanov N."/>
            <person name="Fan G."/>
            <person name="Xiao A."/>
            <person name="Zhang H."/>
            <person name="Xu X."/>
            <person name="Yang H."/>
            <person name="Solovyev V."/>
            <person name="Lee S.M."/>
            <person name="Liu X."/>
            <person name="Afonnikov D.A."/>
            <person name="Skryabin K.G."/>
        </authorList>
    </citation>
    <scope>NUCLEOTIDE SEQUENCE [LARGE SCALE GENOMIC DNA]</scope>
    <source>
        <strain evidence="8">AK-0245</strain>
        <tissue evidence="8">Whole organism</tissue>
    </source>
</reference>
<dbReference type="CDD" id="cd00041">
    <property type="entry name" value="CUB"/>
    <property type="match status" value="3"/>
</dbReference>
<keyword evidence="6" id="KW-0732">Signal</keyword>
<dbReference type="OrthoDB" id="6022136at2759"/>
<feature type="domain" description="CUB" evidence="7">
    <location>
        <begin position="248"/>
        <end position="383"/>
    </location>
</feature>
<evidence type="ECO:0000256" key="4">
    <source>
        <dbReference type="SAM" id="MobiDB-lite"/>
    </source>
</evidence>
<evidence type="ECO:0000259" key="7">
    <source>
        <dbReference type="PROSITE" id="PS01180"/>
    </source>
</evidence>
<keyword evidence="1" id="KW-0677">Repeat</keyword>
<name>A0A4S2M4Q2_OPIFE</name>
<feature type="domain" description="CUB" evidence="7">
    <location>
        <begin position="31"/>
        <end position="204"/>
    </location>
</feature>
<feature type="signal peptide" evidence="6">
    <location>
        <begin position="1"/>
        <end position="24"/>
    </location>
</feature>
<dbReference type="PANTHER" id="PTHR24251:SF50">
    <property type="entry name" value="ATTRACTIN-LIKE 1A"/>
    <property type="match status" value="1"/>
</dbReference>
<dbReference type="PANTHER" id="PTHR24251">
    <property type="entry name" value="OVOCHYMASE-RELATED"/>
    <property type="match status" value="1"/>
</dbReference>
<dbReference type="Proteomes" id="UP000308267">
    <property type="component" value="Unassembled WGS sequence"/>
</dbReference>
<sequence length="1185" mass="131764">MIYFAHGINLRLLGVIHFFVEVVSHTCSPGRGEILVRSQGTQPDGESSKSGQFFSPNWPKTFEPGRRCVYRFIAASGEKVHLRFQHFQLGGEMPLCTEDFLDVYIDVASSTLDTDRENAVLSHMASGEPPTTTPFSAAVYSSVLDRSALLGRYCGNYLAESRLQFVSLHREIVLDFYANLKGLSKQWAYSGYSALGFEGTYEFVSDTTFYPGRALTHAELSSISTERHTAACRFRVDVTSGAQISGRGGGDLPDTLPGVTGELISPTYPGYHPDGLHCAYQLVGLPSQRVNLDILDLDLPEVANVCSSDYLLFYDGLTTDPTTPVIGSRFCGTNKRIRVVSSGSDLLILFVTGTSVSSSTGGQSIVQSQSSTRRGFRLEYTFSAALLPVDPTQESQHIRGTECDYMIQSHGLTEATFEFPTHKKAKPLYPNRVCSFYFLGSVHAQYIEAVRIGFEELQLPKPSISKQNCNHGFLAVYGSRSFDSVYQLSEPRAGPTHAFFERAVTADHIWCDREDQLQRLMLSADSKHFPIVGRYSVLALKLNSTGSTLPGMYASFRLRYRFERDFGIPGMDLNTGTCQFLYSPTFSPFLRDLTIAQPSSGLTHHQGWTNSPFYLNSYPSNTTCIYFFVPDTTQQPMTRTIRLSFGKFEMQHSREFTVQPTSTVQKKEVCSQNTIEIVTVRTELELSLMKRLAELSSRPFLLGNGQRTWLDEWDAIENDLRHTLTAHDLRLEPIAIECGPRIPGPLITERPTDAFLLRFRSRMNTQTTGFTLHYEFISDATTAASSTLSYHPCGTNLSSLERGGLIESPNFPKPYSDNVQCSWTLKADGENSQLLLYAENFTLDGTELDCSRAVLRIYTADSNQPAVELCGNQSKPTQLLISRNTIAIRFLSTQNTQGATGFRMIWTELVPIDDNGVCPEFFCEHTRHCVSKGLTCNGLHNCGLYEEDGELIIDKSDEMLNCSKGLTYNFLHIGIGVSLTFALLFGLVAFIYCRERKRQKKMPSDPLAELTGSKHSLASSHLGMKHHHHHRHCTNQIKSVSGHSHLPHHHRTSRTNVVADGDFAGLLSSAYVKKHEENNDHRSHYAHSRTNLLHAHSFTSKQHLTSTQDLSKNQTYGSSKLQRKYPRNAPIHASTLGRGNSNQTGSVHSGVVGTGFLSTAVGGSLPSDTDGGLLIREKMQKISIV</sequence>
<dbReference type="SUPFAM" id="SSF49854">
    <property type="entry name" value="Spermadhesin, CUB domain"/>
    <property type="match status" value="4"/>
</dbReference>
<dbReference type="InterPro" id="IPR002172">
    <property type="entry name" value="LDrepeatLR_classA_rpt"/>
</dbReference>
<evidence type="ECO:0000313" key="9">
    <source>
        <dbReference type="Proteomes" id="UP000308267"/>
    </source>
</evidence>
<feature type="domain" description="CUB" evidence="7">
    <location>
        <begin position="598"/>
        <end position="777"/>
    </location>
</feature>
<feature type="region of interest" description="Disordered" evidence="4">
    <location>
        <begin position="38"/>
        <end position="58"/>
    </location>
</feature>
<comment type="caution">
    <text evidence="3">Lacks conserved residue(s) required for the propagation of feature annotation.</text>
</comment>
<dbReference type="SMART" id="SM00192">
    <property type="entry name" value="LDLa"/>
    <property type="match status" value="1"/>
</dbReference>
<organism evidence="8 9">
    <name type="scientific">Opisthorchis felineus</name>
    <dbReference type="NCBI Taxonomy" id="147828"/>
    <lineage>
        <taxon>Eukaryota</taxon>
        <taxon>Metazoa</taxon>
        <taxon>Spiralia</taxon>
        <taxon>Lophotrochozoa</taxon>
        <taxon>Platyhelminthes</taxon>
        <taxon>Trematoda</taxon>
        <taxon>Digenea</taxon>
        <taxon>Opisthorchiida</taxon>
        <taxon>Opisthorchiata</taxon>
        <taxon>Opisthorchiidae</taxon>
        <taxon>Opisthorchis</taxon>
    </lineage>
</organism>
<feature type="domain" description="CUB" evidence="7">
    <location>
        <begin position="793"/>
        <end position="909"/>
    </location>
</feature>
<dbReference type="InterPro" id="IPR035914">
    <property type="entry name" value="Sperma_CUB_dom_sf"/>
</dbReference>
<evidence type="ECO:0000256" key="6">
    <source>
        <dbReference type="SAM" id="SignalP"/>
    </source>
</evidence>
<keyword evidence="5" id="KW-1133">Transmembrane helix</keyword>
<dbReference type="SMART" id="SM00042">
    <property type="entry name" value="CUB"/>
    <property type="match status" value="3"/>
</dbReference>
<proteinExistence type="predicted"/>
<evidence type="ECO:0000256" key="3">
    <source>
        <dbReference type="PROSITE-ProRule" id="PRU00059"/>
    </source>
</evidence>
<feature type="chain" id="PRO_5020213456" description="CUB domain-containing protein" evidence="6">
    <location>
        <begin position="25"/>
        <end position="1185"/>
    </location>
</feature>